<sequence>MTQKFSIKGFADNSITGEKIAGFTTATDGYVMAKSSGNITWQQMDSDPTMGGDLSGTASNAQIAANAVGTTELATNAVTTNEIATNAVGVTELNVTAGTTGQALTIDGGGALGFTTIVTDPTMG</sequence>
<feature type="non-terminal residue" evidence="1">
    <location>
        <position position="124"/>
    </location>
</feature>
<evidence type="ECO:0008006" key="2">
    <source>
        <dbReference type="Google" id="ProtNLM"/>
    </source>
</evidence>
<organism evidence="1">
    <name type="scientific">marine metagenome</name>
    <dbReference type="NCBI Taxonomy" id="408172"/>
    <lineage>
        <taxon>unclassified sequences</taxon>
        <taxon>metagenomes</taxon>
        <taxon>ecological metagenomes</taxon>
    </lineage>
</organism>
<protein>
    <recommendedName>
        <fullName evidence="2">Major tropism determinant N-terminal domain-containing protein</fullName>
    </recommendedName>
</protein>
<name>A0A381WVB4_9ZZZZ</name>
<reference evidence="1" key="1">
    <citation type="submission" date="2018-05" db="EMBL/GenBank/DDBJ databases">
        <authorList>
            <person name="Lanie J.A."/>
            <person name="Ng W.-L."/>
            <person name="Kazmierczak K.M."/>
            <person name="Andrzejewski T.M."/>
            <person name="Davidsen T.M."/>
            <person name="Wayne K.J."/>
            <person name="Tettelin H."/>
            <person name="Glass J.I."/>
            <person name="Rusch D."/>
            <person name="Podicherti R."/>
            <person name="Tsui H.-C.T."/>
            <person name="Winkler M.E."/>
        </authorList>
    </citation>
    <scope>NUCLEOTIDE SEQUENCE</scope>
</reference>
<dbReference type="AlphaFoldDB" id="A0A381WVB4"/>
<accession>A0A381WVB4</accession>
<dbReference type="EMBL" id="UINC01012962">
    <property type="protein sequence ID" value="SVA56292.1"/>
    <property type="molecule type" value="Genomic_DNA"/>
</dbReference>
<proteinExistence type="predicted"/>
<evidence type="ECO:0000313" key="1">
    <source>
        <dbReference type="EMBL" id="SVA56292.1"/>
    </source>
</evidence>
<gene>
    <name evidence="1" type="ORF">METZ01_LOCUS109146</name>
</gene>